<dbReference type="EMBL" id="HACG01022074">
    <property type="protein sequence ID" value="CEK68939.1"/>
    <property type="molecule type" value="Transcribed_RNA"/>
</dbReference>
<protein>
    <submittedName>
        <fullName evidence="2">Uncharacterized protein</fullName>
    </submittedName>
</protein>
<dbReference type="Gene3D" id="2.40.128.20">
    <property type="match status" value="1"/>
</dbReference>
<dbReference type="CDD" id="cd00742">
    <property type="entry name" value="FABP"/>
    <property type="match status" value="1"/>
</dbReference>
<evidence type="ECO:0000313" key="2">
    <source>
        <dbReference type="EMBL" id="CEK68939.1"/>
    </source>
</evidence>
<name>A0A0B6ZK26_9EUPU</name>
<gene>
    <name evidence="2" type="primary">ORF68339</name>
</gene>
<dbReference type="InterPro" id="IPR000463">
    <property type="entry name" value="Fatty_acid-bd"/>
</dbReference>
<dbReference type="GO" id="GO:0008289">
    <property type="term" value="F:lipid binding"/>
    <property type="evidence" value="ECO:0007669"/>
    <property type="project" value="UniProtKB-KW"/>
</dbReference>
<dbReference type="SUPFAM" id="SSF50814">
    <property type="entry name" value="Lipocalins"/>
    <property type="match status" value="1"/>
</dbReference>
<dbReference type="AlphaFoldDB" id="A0A0B6ZK26"/>
<proteinExistence type="inferred from homology"/>
<dbReference type="InterPro" id="IPR031259">
    <property type="entry name" value="ILBP"/>
</dbReference>
<accession>A0A0B6ZK26</accession>
<sequence>MATEGDVIKQIEKFAGTWKQIRCDNIDAFFKEMGLNYLLRKIASQANPEVEILINGVDIQISFKTPFRAECMKYKLNEEVEIETQKGKFKATTTYESGKLISKQVPIQGNDAKPMVSEREINVAGELVTTIYVGDVVCVRIFTKL</sequence>
<dbReference type="PANTHER" id="PTHR11955">
    <property type="entry name" value="FATTY ACID BINDING PROTEIN"/>
    <property type="match status" value="1"/>
</dbReference>
<reference evidence="2" key="1">
    <citation type="submission" date="2014-12" db="EMBL/GenBank/DDBJ databases">
        <title>Insight into the proteome of Arion vulgaris.</title>
        <authorList>
            <person name="Aradska J."/>
            <person name="Bulat T."/>
            <person name="Smidak R."/>
            <person name="Sarate P."/>
            <person name="Gangsoo J."/>
            <person name="Sialana F."/>
            <person name="Bilban M."/>
            <person name="Lubec G."/>
        </authorList>
    </citation>
    <scope>NUCLEOTIDE SEQUENCE</scope>
    <source>
        <tissue evidence="2">Skin</tissue>
    </source>
</reference>
<dbReference type="InterPro" id="IPR012674">
    <property type="entry name" value="Calycin"/>
</dbReference>
<evidence type="ECO:0000256" key="1">
    <source>
        <dbReference type="ARBA" id="ARBA00008390"/>
    </source>
</evidence>
<comment type="similarity">
    <text evidence="1">Belongs to the calycin superfamily. Fatty-acid binding protein (FABP) family.</text>
</comment>
<organism evidence="2">
    <name type="scientific">Arion vulgaris</name>
    <dbReference type="NCBI Taxonomy" id="1028688"/>
    <lineage>
        <taxon>Eukaryota</taxon>
        <taxon>Metazoa</taxon>
        <taxon>Spiralia</taxon>
        <taxon>Lophotrochozoa</taxon>
        <taxon>Mollusca</taxon>
        <taxon>Gastropoda</taxon>
        <taxon>Heterobranchia</taxon>
        <taxon>Euthyneura</taxon>
        <taxon>Panpulmonata</taxon>
        <taxon>Eupulmonata</taxon>
        <taxon>Stylommatophora</taxon>
        <taxon>Helicina</taxon>
        <taxon>Arionoidea</taxon>
        <taxon>Arionidae</taxon>
        <taxon>Arion</taxon>
    </lineage>
</organism>
<dbReference type="PRINTS" id="PR00178">
    <property type="entry name" value="FATTYACIDBP"/>
</dbReference>